<sequence length="166" mass="18336">MKITSNGIIDGIIQDKYGKRGELNTLGMPTYSLPISIHDAPEGTKSFALVIDDKDAFPVSGGFVWVHWVAANICRTEILENESQTASDFVQGVNSWLSMQGGQHPAESCSYYGGMAPPDAPHIYDIHVYALDTILDLKNGFYMNEMYRQMKGHILDEAVLSGEYAN</sequence>
<dbReference type="GO" id="GO:0004860">
    <property type="term" value="F:protein kinase inhibitor activity"/>
    <property type="evidence" value="ECO:0007669"/>
    <property type="project" value="UniProtKB-KW"/>
</dbReference>
<dbReference type="EMBL" id="VIRV01000001">
    <property type="protein sequence ID" value="MBY0757937.1"/>
    <property type="molecule type" value="Genomic_DNA"/>
</dbReference>
<dbReference type="RefSeq" id="WP_087211076.1">
    <property type="nucleotide sequence ID" value="NZ_CP173660.1"/>
</dbReference>
<name>A0ABS7L573_9FIRM</name>
<organism evidence="1 2">
    <name type="scientific">Sellimonas caecigallum</name>
    <dbReference type="NCBI Taxonomy" id="2592333"/>
    <lineage>
        <taxon>Bacteria</taxon>
        <taxon>Bacillati</taxon>
        <taxon>Bacillota</taxon>
        <taxon>Clostridia</taxon>
        <taxon>Lachnospirales</taxon>
        <taxon>Lachnospiraceae</taxon>
        <taxon>Sellimonas</taxon>
    </lineage>
</organism>
<dbReference type="NCBIfam" id="TIGR00481">
    <property type="entry name" value="YbhB/YbcL family Raf kinase inhibitor-like protein"/>
    <property type="match status" value="1"/>
</dbReference>
<gene>
    <name evidence="1" type="ORF">FLB61_02280</name>
</gene>
<evidence type="ECO:0000313" key="2">
    <source>
        <dbReference type="Proteomes" id="UP000779049"/>
    </source>
</evidence>
<dbReference type="Pfam" id="PF01161">
    <property type="entry name" value="PBP"/>
    <property type="match status" value="1"/>
</dbReference>
<dbReference type="PANTHER" id="PTHR30289">
    <property type="entry name" value="UNCHARACTERIZED PROTEIN YBCL-RELATED"/>
    <property type="match status" value="1"/>
</dbReference>
<keyword evidence="1" id="KW-0649">Protein kinase inhibitor</keyword>
<dbReference type="CDD" id="cd00865">
    <property type="entry name" value="PEBP_bact_arch"/>
    <property type="match status" value="1"/>
</dbReference>
<protein>
    <submittedName>
        <fullName evidence="1">YbhB/YbcL family Raf kinase inhibitor-like protein</fullName>
    </submittedName>
</protein>
<dbReference type="PANTHER" id="PTHR30289:SF1">
    <property type="entry name" value="PEBP (PHOSPHATIDYLETHANOLAMINE-BINDING PROTEIN) FAMILY PROTEIN"/>
    <property type="match status" value="1"/>
</dbReference>
<comment type="caution">
    <text evidence="1">The sequence shown here is derived from an EMBL/GenBank/DDBJ whole genome shotgun (WGS) entry which is preliminary data.</text>
</comment>
<proteinExistence type="predicted"/>
<accession>A0ABS7L573</accession>
<dbReference type="InterPro" id="IPR005247">
    <property type="entry name" value="YbhB_YbcL/LppC-like"/>
</dbReference>
<dbReference type="InterPro" id="IPR036610">
    <property type="entry name" value="PEBP-like_sf"/>
</dbReference>
<dbReference type="Gene3D" id="3.90.280.10">
    <property type="entry name" value="PEBP-like"/>
    <property type="match status" value="1"/>
</dbReference>
<dbReference type="InterPro" id="IPR008914">
    <property type="entry name" value="PEBP"/>
</dbReference>
<evidence type="ECO:0000313" key="1">
    <source>
        <dbReference type="EMBL" id="MBY0757937.1"/>
    </source>
</evidence>
<keyword evidence="2" id="KW-1185">Reference proteome</keyword>
<reference evidence="1 2" key="1">
    <citation type="journal article" date="2020" name="New Microbes New Infect">
        <title>Sellimonas caecigallum sp. nov., description and genome sequence of a new member of the Sellimonas genus isolated from the cecum of feral chicken.</title>
        <authorList>
            <person name="Wongkuna S."/>
            <person name="Ghimire S."/>
            <person name="Antony L."/>
            <person name="Chankhamhaengdecha S."/>
            <person name="Janvilisri T."/>
            <person name="Scaria J."/>
        </authorList>
    </citation>
    <scope>NUCLEOTIDE SEQUENCE [LARGE SCALE GENOMIC DNA]</scope>
    <source>
        <strain evidence="1 2">SW451</strain>
    </source>
</reference>
<dbReference type="SUPFAM" id="SSF49777">
    <property type="entry name" value="PEBP-like"/>
    <property type="match status" value="1"/>
</dbReference>
<dbReference type="Proteomes" id="UP000779049">
    <property type="component" value="Unassembled WGS sequence"/>
</dbReference>